<accession>A0A1Y2K0W8</accession>
<keyword evidence="4 5" id="KW-0520">NAD</keyword>
<keyword evidence="12" id="KW-1185">Reference proteome</keyword>
<dbReference type="RefSeq" id="WP_085447156.1">
    <property type="nucleotide sequence ID" value="NZ_LVJN01000021.1"/>
</dbReference>
<reference evidence="11 12" key="1">
    <citation type="journal article" date="2016" name="BMC Genomics">
        <title>Combined genomic and structural analyses of a cultured magnetotactic bacterium reveals its niche adaptation to a dynamic environment.</title>
        <authorList>
            <person name="Araujo A.C."/>
            <person name="Morillo V."/>
            <person name="Cypriano J."/>
            <person name="Teixeira L.C."/>
            <person name="Leao P."/>
            <person name="Lyra S."/>
            <person name="Almeida L.G."/>
            <person name="Bazylinski D.A."/>
            <person name="Vasconcellos A.T."/>
            <person name="Abreu F."/>
            <person name="Lins U."/>
        </authorList>
    </citation>
    <scope>NUCLEOTIDE SEQUENCE [LARGE SCALE GENOMIC DNA]</scope>
    <source>
        <strain evidence="11 12">IT-1</strain>
    </source>
</reference>
<dbReference type="GO" id="GO:0000166">
    <property type="term" value="F:nucleotide binding"/>
    <property type="evidence" value="ECO:0007669"/>
    <property type="project" value="UniProtKB-KW"/>
</dbReference>
<dbReference type="OrthoDB" id="9804592at2"/>
<proteinExistence type="inferred from homology"/>
<evidence type="ECO:0000256" key="2">
    <source>
        <dbReference type="ARBA" id="ARBA00012897"/>
    </source>
</evidence>
<dbReference type="InterPro" id="IPR036291">
    <property type="entry name" value="NAD(P)-bd_dom_sf"/>
</dbReference>
<dbReference type="InterPro" id="IPR008143">
    <property type="entry name" value="Ala_DH/PNT_CS2"/>
</dbReference>
<evidence type="ECO:0000256" key="1">
    <source>
        <dbReference type="ARBA" id="ARBA00005689"/>
    </source>
</evidence>
<evidence type="ECO:0000259" key="9">
    <source>
        <dbReference type="SMART" id="SM01002"/>
    </source>
</evidence>
<dbReference type="PIRSF" id="PIRSF000183">
    <property type="entry name" value="Alanine_dh"/>
    <property type="match status" value="1"/>
</dbReference>
<feature type="domain" description="Alanine dehydrogenase/pyridine nucleotide transhydrogenase N-terminal" evidence="10">
    <location>
        <begin position="4"/>
        <end position="136"/>
    </location>
</feature>
<dbReference type="EC" id="1.4.1.1" evidence="2 5"/>
<sequence>MIVGVVKEIRTAESRVALVPAGVEVLCAHGHRVLVARGAGIGAGYDDESYVQAGAQITDAASVWGEAELLLKVKEPQPSEFPFLRSGLALFTYFHFAADEDLTRAVLDSGCAAIAYETVEDAAGRLPLLTPMSEVAGRMAIQEAAKYLERPQGGRGVLLGGVPGVTPASVVVLGGGVVGTEAARMAAGLGARVTIIDISLPRLRYLADVMPANVTTLASYPENIRSAVKSADVVVGAVLVRGAKAPHLVDREFLRQMQLGAVAVDPAIDQGGCFETSRPTTHDAPIYEEEGVVHYCVTNMPGAVPVTSTAALTNATLPYALRMADMGWRAAIAADAGLAKGLNIADNALFCPGVAETFALPLSPVASLFQSH</sequence>
<dbReference type="AlphaFoldDB" id="A0A1Y2K0W8"/>
<dbReference type="InterPro" id="IPR008141">
    <property type="entry name" value="Ala_DH"/>
</dbReference>
<dbReference type="SMART" id="SM01002">
    <property type="entry name" value="AlaDh_PNT_C"/>
    <property type="match status" value="1"/>
</dbReference>
<feature type="binding site" evidence="8">
    <location>
        <begin position="297"/>
        <end position="300"/>
    </location>
    <ligand>
        <name>NAD(+)</name>
        <dbReference type="ChEBI" id="CHEBI:57540"/>
    </ligand>
</feature>
<evidence type="ECO:0000256" key="8">
    <source>
        <dbReference type="PIRSR" id="PIRSR000183-3"/>
    </source>
</evidence>
<dbReference type="Pfam" id="PF01262">
    <property type="entry name" value="AlaDh_PNT_C"/>
    <property type="match status" value="1"/>
</dbReference>
<feature type="binding site" evidence="8">
    <location>
        <position position="278"/>
    </location>
    <ligand>
        <name>NAD(+)</name>
        <dbReference type="ChEBI" id="CHEBI:57540"/>
    </ligand>
</feature>
<evidence type="ECO:0000256" key="6">
    <source>
        <dbReference type="PIRSR" id="PIRSR000183-1"/>
    </source>
</evidence>
<dbReference type="Pfam" id="PF05222">
    <property type="entry name" value="AlaDh_PNT_N"/>
    <property type="match status" value="1"/>
</dbReference>
<organism evidence="11 12">
    <name type="scientific">Magnetofaba australis IT-1</name>
    <dbReference type="NCBI Taxonomy" id="1434232"/>
    <lineage>
        <taxon>Bacteria</taxon>
        <taxon>Pseudomonadati</taxon>
        <taxon>Pseudomonadota</taxon>
        <taxon>Magnetococcia</taxon>
        <taxon>Magnetococcales</taxon>
        <taxon>Magnetococcaceae</taxon>
        <taxon>Magnetofaba</taxon>
    </lineage>
</organism>
<protein>
    <recommendedName>
        <fullName evidence="2 5">Alanine dehydrogenase</fullName>
        <ecNumber evidence="2 5">1.4.1.1</ecNumber>
    </recommendedName>
</protein>
<gene>
    <name evidence="11" type="ORF">MAIT1_00976</name>
</gene>
<dbReference type="SUPFAM" id="SSF51735">
    <property type="entry name" value="NAD(P)-binding Rossmann-fold domains"/>
    <property type="match status" value="1"/>
</dbReference>
<dbReference type="GO" id="GO:0042853">
    <property type="term" value="P:L-alanine catabolic process"/>
    <property type="evidence" value="ECO:0007669"/>
    <property type="project" value="InterPro"/>
</dbReference>
<evidence type="ECO:0000313" key="11">
    <source>
        <dbReference type="EMBL" id="OSM00454.1"/>
    </source>
</evidence>
<dbReference type="PANTHER" id="PTHR42795:SF1">
    <property type="entry name" value="ALANINE DEHYDROGENASE"/>
    <property type="match status" value="1"/>
</dbReference>
<feature type="binding site" evidence="7">
    <location>
        <position position="15"/>
    </location>
    <ligand>
        <name>substrate</name>
    </ligand>
</feature>
<feature type="active site" description="Proton donor/acceptor" evidence="6">
    <location>
        <position position="95"/>
    </location>
</feature>
<evidence type="ECO:0000259" key="10">
    <source>
        <dbReference type="SMART" id="SM01003"/>
    </source>
</evidence>
<feature type="domain" description="Alanine dehydrogenase/pyridine nucleotide transhydrogenase NAD(H)-binding" evidence="9">
    <location>
        <begin position="148"/>
        <end position="296"/>
    </location>
</feature>
<keyword evidence="3 5" id="KW-0560">Oxidoreductase</keyword>
<feature type="binding site" evidence="8">
    <location>
        <position position="133"/>
    </location>
    <ligand>
        <name>NAD(+)</name>
        <dbReference type="ChEBI" id="CHEBI:57540"/>
    </ligand>
</feature>
<comment type="similarity">
    <text evidence="1 5">Belongs to the AlaDH/PNT family.</text>
</comment>
<comment type="catalytic activity">
    <reaction evidence="5">
        <text>L-alanine + NAD(+) + H2O = pyruvate + NH4(+) + NADH + H(+)</text>
        <dbReference type="Rhea" id="RHEA:18405"/>
        <dbReference type="ChEBI" id="CHEBI:15361"/>
        <dbReference type="ChEBI" id="CHEBI:15377"/>
        <dbReference type="ChEBI" id="CHEBI:15378"/>
        <dbReference type="ChEBI" id="CHEBI:28938"/>
        <dbReference type="ChEBI" id="CHEBI:57540"/>
        <dbReference type="ChEBI" id="CHEBI:57945"/>
        <dbReference type="ChEBI" id="CHEBI:57972"/>
        <dbReference type="EC" id="1.4.1.1"/>
    </reaction>
</comment>
<name>A0A1Y2K0W8_9PROT</name>
<dbReference type="InterPro" id="IPR007698">
    <property type="entry name" value="AlaDH/PNT_NAD(H)-bd"/>
</dbReference>
<evidence type="ECO:0000256" key="3">
    <source>
        <dbReference type="ARBA" id="ARBA00023002"/>
    </source>
</evidence>
<keyword evidence="8" id="KW-0547">Nucleotide-binding</keyword>
<evidence type="ECO:0000256" key="7">
    <source>
        <dbReference type="PIRSR" id="PIRSR000183-2"/>
    </source>
</evidence>
<dbReference type="NCBIfam" id="TIGR00518">
    <property type="entry name" value="alaDH"/>
    <property type="match status" value="1"/>
</dbReference>
<dbReference type="PANTHER" id="PTHR42795">
    <property type="entry name" value="ALANINE DEHYDROGENASE"/>
    <property type="match status" value="1"/>
</dbReference>
<feature type="binding site" evidence="8">
    <location>
        <position position="202"/>
    </location>
    <ligand>
        <name>NAD(+)</name>
        <dbReference type="ChEBI" id="CHEBI:57540"/>
    </ligand>
</feature>
<dbReference type="InterPro" id="IPR007886">
    <property type="entry name" value="AlaDH/PNT_N"/>
</dbReference>
<feature type="active site" description="Proton donor/acceptor" evidence="6">
    <location>
        <position position="269"/>
    </location>
</feature>
<dbReference type="SUPFAM" id="SSF52283">
    <property type="entry name" value="Formate/glycerate dehydrogenase catalytic domain-like"/>
    <property type="match status" value="1"/>
</dbReference>
<dbReference type="GO" id="GO:0005886">
    <property type="term" value="C:plasma membrane"/>
    <property type="evidence" value="ECO:0007669"/>
    <property type="project" value="TreeGrafter"/>
</dbReference>
<dbReference type="SMART" id="SM01003">
    <property type="entry name" value="AlaDh_PNT_N"/>
    <property type="match status" value="1"/>
</dbReference>
<evidence type="ECO:0000256" key="4">
    <source>
        <dbReference type="ARBA" id="ARBA00023027"/>
    </source>
</evidence>
<feature type="binding site" evidence="8">
    <location>
        <position position="197"/>
    </location>
    <ligand>
        <name>NAD(+)</name>
        <dbReference type="ChEBI" id="CHEBI:57540"/>
    </ligand>
</feature>
<dbReference type="Gene3D" id="3.40.50.720">
    <property type="entry name" value="NAD(P)-binding Rossmann-like Domain"/>
    <property type="match status" value="2"/>
</dbReference>
<dbReference type="CDD" id="cd05305">
    <property type="entry name" value="L-AlaDH"/>
    <property type="match status" value="1"/>
</dbReference>
<evidence type="ECO:0000256" key="5">
    <source>
        <dbReference type="PIRNR" id="PIRNR000183"/>
    </source>
</evidence>
<dbReference type="EMBL" id="LVJN01000021">
    <property type="protein sequence ID" value="OSM00454.1"/>
    <property type="molecule type" value="Genomic_DNA"/>
</dbReference>
<dbReference type="Proteomes" id="UP000194003">
    <property type="component" value="Unassembled WGS sequence"/>
</dbReference>
<evidence type="ECO:0000313" key="12">
    <source>
        <dbReference type="Proteomes" id="UP000194003"/>
    </source>
</evidence>
<feature type="binding site" evidence="8">
    <location>
        <begin position="238"/>
        <end position="239"/>
    </location>
    <ligand>
        <name>NAD(+)</name>
        <dbReference type="ChEBI" id="CHEBI:57540"/>
    </ligand>
</feature>
<dbReference type="STRING" id="1434232.MAIT1_00976"/>
<dbReference type="PROSITE" id="PS00837">
    <property type="entry name" value="ALADH_PNT_2"/>
    <property type="match status" value="1"/>
</dbReference>
<feature type="binding site" evidence="8">
    <location>
        <position position="219"/>
    </location>
    <ligand>
        <name>NAD(+)</name>
        <dbReference type="ChEBI" id="CHEBI:57540"/>
    </ligand>
</feature>
<dbReference type="FunFam" id="3.40.50.720:FF:000049">
    <property type="entry name" value="Alanine dehydrogenase"/>
    <property type="match status" value="1"/>
</dbReference>
<feature type="binding site" evidence="7">
    <location>
        <position position="74"/>
    </location>
    <ligand>
        <name>substrate</name>
    </ligand>
</feature>
<comment type="caution">
    <text evidence="11">The sequence shown here is derived from an EMBL/GenBank/DDBJ whole genome shotgun (WGS) entry which is preliminary data.</text>
</comment>
<dbReference type="GO" id="GO:0000286">
    <property type="term" value="F:alanine dehydrogenase activity"/>
    <property type="evidence" value="ECO:0007669"/>
    <property type="project" value="UniProtKB-UniRule"/>
</dbReference>